<sequence length="437" mass="44309">MYGFNYVTLLALAAGTAATSVSTTPHDSYSSSVGVLGCKIDTNRVAYWPGSVDCNNICIKLSYGDRSVNLLRIDQSGGAHDISYDAWAYLQTGESATVDAISGGGVDMEYEEVDASECADLILTDGSKLPLSASNSMNFLTSCLAEPDSWVAQNHVLYNICDAICTVGYDETCTLDLATSNQPSCAHTLGLTTTLTSAPVHNIEYQSGKVVVAGSGAVASGYSYAEAGAGSEAEATSSSTPAASTPTTSVDAVFLEVATSSSTSVQEYSTAKLVTSSSTSVKEYSTAELVTSSSTSAQEYNTAPATTTSASTTSTFVPVSSIQSTTAAQTSESLASSSATTLISSVQSYTATSTGSFATSTVPASTNSYSTLLVATRSSSRSSPSSTSSSTSSSSSSSSSSAATSTSQPSTSGNSKIGIPVSALLSSLAIYLLASAL</sequence>
<keyword evidence="4" id="KW-1185">Reference proteome</keyword>
<evidence type="ECO:0000313" key="3">
    <source>
        <dbReference type="EMBL" id="KAK9418090.1"/>
    </source>
</evidence>
<evidence type="ECO:0000256" key="2">
    <source>
        <dbReference type="SAM" id="SignalP"/>
    </source>
</evidence>
<feature type="compositionally biased region" description="Low complexity" evidence="1">
    <location>
        <begin position="379"/>
        <end position="412"/>
    </location>
</feature>
<accession>A0ABR2UTV5</accession>
<dbReference type="PANTHER" id="PTHR38850">
    <property type="entry name" value="CERATO-PLATANIN"/>
    <property type="match status" value="1"/>
</dbReference>
<gene>
    <name evidence="3" type="ORF">SUNI508_08519</name>
</gene>
<evidence type="ECO:0000313" key="4">
    <source>
        <dbReference type="Proteomes" id="UP001408356"/>
    </source>
</evidence>
<feature type="compositionally biased region" description="Low complexity" evidence="1">
    <location>
        <begin position="302"/>
        <end position="313"/>
    </location>
</feature>
<proteinExistence type="predicted"/>
<dbReference type="PANTHER" id="PTHR38850:SF2">
    <property type="entry name" value="CERATO-PLATANIN"/>
    <property type="match status" value="1"/>
</dbReference>
<dbReference type="EMBL" id="JARVKF010000394">
    <property type="protein sequence ID" value="KAK9418090.1"/>
    <property type="molecule type" value="Genomic_DNA"/>
</dbReference>
<evidence type="ECO:0000256" key="1">
    <source>
        <dbReference type="SAM" id="MobiDB-lite"/>
    </source>
</evidence>
<keyword evidence="2" id="KW-0732">Signal</keyword>
<protein>
    <submittedName>
        <fullName evidence="3">Uncharacterized protein</fullName>
    </submittedName>
</protein>
<feature type="chain" id="PRO_5045241109" evidence="2">
    <location>
        <begin position="19"/>
        <end position="437"/>
    </location>
</feature>
<organism evidence="3 4">
    <name type="scientific">Seiridium unicorne</name>
    <dbReference type="NCBI Taxonomy" id="138068"/>
    <lineage>
        <taxon>Eukaryota</taxon>
        <taxon>Fungi</taxon>
        <taxon>Dikarya</taxon>
        <taxon>Ascomycota</taxon>
        <taxon>Pezizomycotina</taxon>
        <taxon>Sordariomycetes</taxon>
        <taxon>Xylariomycetidae</taxon>
        <taxon>Amphisphaeriales</taxon>
        <taxon>Sporocadaceae</taxon>
        <taxon>Seiridium</taxon>
    </lineage>
</organism>
<reference evidence="3 4" key="1">
    <citation type="journal article" date="2024" name="J. Plant Pathol.">
        <title>Sequence and assembly of the genome of Seiridium unicorne, isolate CBS 538.82, causal agent of cypress canker disease.</title>
        <authorList>
            <person name="Scali E."/>
            <person name="Rocca G.D."/>
            <person name="Danti R."/>
            <person name="Garbelotto M."/>
            <person name="Barberini S."/>
            <person name="Baroncelli R."/>
            <person name="Emiliani G."/>
        </authorList>
    </citation>
    <scope>NUCLEOTIDE SEQUENCE [LARGE SCALE GENOMIC DNA]</scope>
    <source>
        <strain evidence="3 4">BM-138-508</strain>
    </source>
</reference>
<feature type="signal peptide" evidence="2">
    <location>
        <begin position="1"/>
        <end position="18"/>
    </location>
</feature>
<feature type="compositionally biased region" description="Polar residues" evidence="1">
    <location>
        <begin position="292"/>
        <end position="301"/>
    </location>
</feature>
<dbReference type="Proteomes" id="UP001408356">
    <property type="component" value="Unassembled WGS sequence"/>
</dbReference>
<feature type="region of interest" description="Disordered" evidence="1">
    <location>
        <begin position="292"/>
        <end position="313"/>
    </location>
</feature>
<comment type="caution">
    <text evidence="3">The sequence shown here is derived from an EMBL/GenBank/DDBJ whole genome shotgun (WGS) entry which is preliminary data.</text>
</comment>
<name>A0ABR2UTV5_9PEZI</name>
<feature type="region of interest" description="Disordered" evidence="1">
    <location>
        <begin position="379"/>
        <end position="414"/>
    </location>
</feature>